<sequence>MIGVSCTGFCAADPEEIMDVVSREFDWWEIFSEFKHDVTKFSARFNEIKGSYRIGCSVHAPICDINIAAVNERIRNTSTEETIRTMEHANRMGIEMITIHPGTYSTSLGNVRDRSVEHSKSSLKEIERWAYEYGVTAAIENMPSFRIMMGQTPEELLELLDGTDLKICFDIGHANTIGAIDRSIELFGERIVNVHIHDNTGKNDDHLTIGDGSIDFARVLPKLSRYRGNYIIEARSIESAILSKKRLKSWLR</sequence>
<dbReference type="PANTHER" id="PTHR12110">
    <property type="entry name" value="HYDROXYPYRUVATE ISOMERASE"/>
    <property type="match status" value="1"/>
</dbReference>
<dbReference type="PANTHER" id="PTHR12110:SF21">
    <property type="entry name" value="XYLOSE ISOMERASE-LIKE TIM BARREL DOMAIN-CONTAINING PROTEIN"/>
    <property type="match status" value="1"/>
</dbReference>
<dbReference type="GO" id="GO:0006281">
    <property type="term" value="P:DNA repair"/>
    <property type="evidence" value="ECO:0007669"/>
    <property type="project" value="InterPro"/>
</dbReference>
<dbReference type="Pfam" id="PF01261">
    <property type="entry name" value="AP_endonuc_2"/>
    <property type="match status" value="1"/>
</dbReference>
<dbReference type="SUPFAM" id="SSF51658">
    <property type="entry name" value="Xylose isomerase-like"/>
    <property type="match status" value="1"/>
</dbReference>
<dbReference type="EC" id="3.1.21.2" evidence="2"/>
<dbReference type="RefSeq" id="WP_048113120.1">
    <property type="nucleotide sequence ID" value="NZ_CP010070.1"/>
</dbReference>
<dbReference type="InterPro" id="IPR013022">
    <property type="entry name" value="Xyl_isomerase-like_TIM-brl"/>
</dbReference>
<dbReference type="InterPro" id="IPR001719">
    <property type="entry name" value="AP_endonuc_2"/>
</dbReference>
<gene>
    <name evidence="2" type="primary">nfo1</name>
    <name evidence="2" type="ORF">Mpt1_c12210</name>
</gene>
<dbReference type="GeneID" id="24818883"/>
<dbReference type="Gene3D" id="3.20.20.150">
    <property type="entry name" value="Divalent-metal-dependent TIM barrel enzymes"/>
    <property type="match status" value="1"/>
</dbReference>
<dbReference type="InterPro" id="IPR036237">
    <property type="entry name" value="Xyl_isomerase-like_sf"/>
</dbReference>
<accession>A0A0A7LDP4</accession>
<dbReference type="HOGENOM" id="CLU_050006_7_2_2"/>
<evidence type="ECO:0000313" key="2">
    <source>
        <dbReference type="EMBL" id="AIZ57083.1"/>
    </source>
</evidence>
<dbReference type="AlphaFoldDB" id="A0A0A7LDP4"/>
<dbReference type="GO" id="GO:0008833">
    <property type="term" value="F:deoxyribonuclease IV (phage-T4-induced) activity"/>
    <property type="evidence" value="ECO:0007669"/>
    <property type="project" value="UniProtKB-EC"/>
</dbReference>
<name>A0A0A7LDP4_9ARCH</name>
<keyword evidence="2" id="KW-0378">Hydrolase</keyword>
<dbReference type="SMART" id="SM00518">
    <property type="entry name" value="AP2Ec"/>
    <property type="match status" value="1"/>
</dbReference>
<evidence type="ECO:0000259" key="1">
    <source>
        <dbReference type="Pfam" id="PF01261"/>
    </source>
</evidence>
<protein>
    <submittedName>
        <fullName evidence="2">Nfo1 protein</fullName>
        <ecNumber evidence="2">3.1.21.2</ecNumber>
    </submittedName>
</protein>
<evidence type="ECO:0000313" key="3">
    <source>
        <dbReference type="Proteomes" id="UP000030787"/>
    </source>
</evidence>
<dbReference type="OrthoDB" id="372143at2157"/>
<dbReference type="EMBL" id="CP010070">
    <property type="protein sequence ID" value="AIZ57083.1"/>
    <property type="molecule type" value="Genomic_DNA"/>
</dbReference>
<proteinExistence type="predicted"/>
<dbReference type="STRING" id="1577791.Mpt1_c12210"/>
<feature type="domain" description="Xylose isomerase-like TIM barrel" evidence="1">
    <location>
        <begin position="24"/>
        <end position="236"/>
    </location>
</feature>
<dbReference type="InterPro" id="IPR050312">
    <property type="entry name" value="IolE/XylAMocC-like"/>
</dbReference>
<dbReference type="GO" id="GO:0003677">
    <property type="term" value="F:DNA binding"/>
    <property type="evidence" value="ECO:0007669"/>
    <property type="project" value="InterPro"/>
</dbReference>
<organism evidence="2 3">
    <name type="scientific">Candidatus Methanoplasma termitum</name>
    <dbReference type="NCBI Taxonomy" id="1577791"/>
    <lineage>
        <taxon>Archaea</taxon>
        <taxon>Methanobacteriati</taxon>
        <taxon>Thermoplasmatota</taxon>
        <taxon>Thermoplasmata</taxon>
        <taxon>Methanomassiliicoccales</taxon>
        <taxon>Methanomassiliicoccaceae</taxon>
        <taxon>Candidatus Methanoplasma</taxon>
    </lineage>
</organism>
<dbReference type="Proteomes" id="UP000030787">
    <property type="component" value="Chromosome"/>
</dbReference>
<reference evidence="2 3" key="1">
    <citation type="journal article" date="2014" name="Appl. Environ. Microbiol.">
        <title>Comparative Genome Analysis of 'Candidatus Methanoplasma termitum' Indicates a New Mode of Energy Metabolism in the Seventh Order of Methanogens.</title>
        <authorList>
            <person name="Lang K."/>
            <person name="Schuldes J."/>
            <person name="Klingl A."/>
            <person name="Poehlein A."/>
            <person name="Daniel R."/>
            <person name="Brune A."/>
        </authorList>
    </citation>
    <scope>NUCLEOTIDE SEQUENCE [LARGE SCALE GENOMIC DNA]</scope>
    <source>
        <strain evidence="3">Mpt1</strain>
    </source>
</reference>
<dbReference type="GO" id="GO:0008270">
    <property type="term" value="F:zinc ion binding"/>
    <property type="evidence" value="ECO:0007669"/>
    <property type="project" value="InterPro"/>
</dbReference>
<keyword evidence="3" id="KW-1185">Reference proteome</keyword>
<dbReference type="KEGG" id="mear:Mpt1_c12210"/>